<feature type="domain" description="Lipocalin-like" evidence="1">
    <location>
        <begin position="29"/>
        <end position="95"/>
    </location>
</feature>
<comment type="caution">
    <text evidence="2">The sequence shown here is derived from an EMBL/GenBank/DDBJ whole genome shotgun (WGS) entry which is preliminary data.</text>
</comment>
<evidence type="ECO:0000313" key="2">
    <source>
        <dbReference type="EMBL" id="GAA4128676.1"/>
    </source>
</evidence>
<name>A0ABP7Y0H6_9FLAO</name>
<dbReference type="Pfam" id="PF13648">
    <property type="entry name" value="Lipocalin_4"/>
    <property type="match status" value="1"/>
</dbReference>
<organism evidence="2 3">
    <name type="scientific">Flavobacterium chungbukense</name>
    <dbReference type="NCBI Taxonomy" id="877464"/>
    <lineage>
        <taxon>Bacteria</taxon>
        <taxon>Pseudomonadati</taxon>
        <taxon>Bacteroidota</taxon>
        <taxon>Flavobacteriia</taxon>
        <taxon>Flavobacteriales</taxon>
        <taxon>Flavobacteriaceae</taxon>
        <taxon>Flavobacterium</taxon>
    </lineage>
</organism>
<reference evidence="3" key="1">
    <citation type="journal article" date="2019" name="Int. J. Syst. Evol. Microbiol.">
        <title>The Global Catalogue of Microorganisms (GCM) 10K type strain sequencing project: providing services to taxonomists for standard genome sequencing and annotation.</title>
        <authorList>
            <consortium name="The Broad Institute Genomics Platform"/>
            <consortium name="The Broad Institute Genome Sequencing Center for Infectious Disease"/>
            <person name="Wu L."/>
            <person name="Ma J."/>
        </authorList>
    </citation>
    <scope>NUCLEOTIDE SEQUENCE [LARGE SCALE GENOMIC DNA]</scope>
    <source>
        <strain evidence="3">JCM 17386</strain>
    </source>
</reference>
<accession>A0ABP7Y0H6</accession>
<dbReference type="InterPro" id="IPR024311">
    <property type="entry name" value="Lipocalin-like"/>
</dbReference>
<evidence type="ECO:0000313" key="3">
    <source>
        <dbReference type="Proteomes" id="UP001501333"/>
    </source>
</evidence>
<protein>
    <recommendedName>
        <fullName evidence="1">Lipocalin-like domain-containing protein</fullName>
    </recommendedName>
</protein>
<sequence length="136" mass="15489">MKSLFLTILFSCLFISCDRDENSIKNTSIIGTWRLTQAKISDGGLDTKWKLVKNGEQYTFNADSTFTSTQFSECSTGHFTTDGNILELDYDCDNFNTGLENSAGKLTRYFRVENNTLFLNPSNCIEECTYKLKKIK</sequence>
<evidence type="ECO:0000259" key="1">
    <source>
        <dbReference type="Pfam" id="PF13648"/>
    </source>
</evidence>
<dbReference type="PROSITE" id="PS51257">
    <property type="entry name" value="PROKAR_LIPOPROTEIN"/>
    <property type="match status" value="1"/>
</dbReference>
<proteinExistence type="predicted"/>
<keyword evidence="3" id="KW-1185">Reference proteome</keyword>
<dbReference type="RefSeq" id="WP_229353697.1">
    <property type="nucleotide sequence ID" value="NZ_BAABAO010000005.1"/>
</dbReference>
<dbReference type="Proteomes" id="UP001501333">
    <property type="component" value="Unassembled WGS sequence"/>
</dbReference>
<dbReference type="EMBL" id="BAABAO010000005">
    <property type="protein sequence ID" value="GAA4128676.1"/>
    <property type="molecule type" value="Genomic_DNA"/>
</dbReference>
<gene>
    <name evidence="2" type="ORF">GCM10022250_17710</name>
</gene>